<gene>
    <name evidence="2" type="ORF">GCM10025876_17620</name>
</gene>
<comment type="caution">
    <text evidence="2">The sequence shown here is derived from an EMBL/GenBank/DDBJ whole genome shotgun (WGS) entry which is preliminary data.</text>
</comment>
<reference evidence="3" key="1">
    <citation type="journal article" date="2019" name="Int. J. Syst. Evol. Microbiol.">
        <title>The Global Catalogue of Microorganisms (GCM) 10K type strain sequencing project: providing services to taxonomists for standard genome sequencing and annotation.</title>
        <authorList>
            <consortium name="The Broad Institute Genomics Platform"/>
            <consortium name="The Broad Institute Genome Sequencing Center for Infectious Disease"/>
            <person name="Wu L."/>
            <person name="Ma J."/>
        </authorList>
    </citation>
    <scope>NUCLEOTIDE SEQUENCE [LARGE SCALE GENOMIC DNA]</scope>
    <source>
        <strain evidence="3">NBRC 112299</strain>
    </source>
</reference>
<organism evidence="2 3">
    <name type="scientific">Demequina litorisediminis</name>
    <dbReference type="NCBI Taxonomy" id="1849022"/>
    <lineage>
        <taxon>Bacteria</taxon>
        <taxon>Bacillati</taxon>
        <taxon>Actinomycetota</taxon>
        <taxon>Actinomycetes</taxon>
        <taxon>Micrococcales</taxon>
        <taxon>Demequinaceae</taxon>
        <taxon>Demequina</taxon>
    </lineage>
</organism>
<accession>A0ABQ6ICI4</accession>
<name>A0ABQ6ICI4_9MICO</name>
<proteinExistence type="predicted"/>
<evidence type="ECO:0008006" key="4">
    <source>
        <dbReference type="Google" id="ProtNLM"/>
    </source>
</evidence>
<dbReference type="RefSeq" id="WP_284328057.1">
    <property type="nucleotide sequence ID" value="NZ_BSUN01000001.1"/>
</dbReference>
<sequence length="371" mass="38600">MSIVDDSTQAVNIVAEGGESKTVSVNGRGTVSVAGLSVGSNEPTRVVITPVTRFELPPVGTSSAQGESVAITANGVGGPKISNASWDANDAGDKVTFSVDVASAGAGSTTLVGVAPNNSRCTPNTTASGGSVSITVGVDSNTLIDFTVCAESRWKDTAYGTATIAVDDVYAYRDPGAPRVTKGYDVGDTCRTGFNAFSCETRWWGPEVDRAPAGFELRYVVNGAGATTNFSLENAFGSRPTVTARYCPTFLGSGASCSDNTSTVGPVSDQRAYPTSVSITACTVTDSDRHVNMSVAAQGGDYTVSYEWRDRWGQPTDVQWDIDRVKVTVDFQGALAGIETFSPRALSRDNSATEPEPEPEPSVTPSPSPSP</sequence>
<evidence type="ECO:0000256" key="1">
    <source>
        <dbReference type="SAM" id="MobiDB-lite"/>
    </source>
</evidence>
<dbReference type="Proteomes" id="UP001157125">
    <property type="component" value="Unassembled WGS sequence"/>
</dbReference>
<protein>
    <recommendedName>
        <fullName evidence="4">IPT/TIG domain-containing protein</fullName>
    </recommendedName>
</protein>
<feature type="compositionally biased region" description="Pro residues" evidence="1">
    <location>
        <begin position="360"/>
        <end position="371"/>
    </location>
</feature>
<keyword evidence="3" id="KW-1185">Reference proteome</keyword>
<feature type="region of interest" description="Disordered" evidence="1">
    <location>
        <begin position="342"/>
        <end position="371"/>
    </location>
</feature>
<evidence type="ECO:0000313" key="3">
    <source>
        <dbReference type="Proteomes" id="UP001157125"/>
    </source>
</evidence>
<evidence type="ECO:0000313" key="2">
    <source>
        <dbReference type="EMBL" id="GMA35558.1"/>
    </source>
</evidence>
<dbReference type="EMBL" id="BSUN01000001">
    <property type="protein sequence ID" value="GMA35558.1"/>
    <property type="molecule type" value="Genomic_DNA"/>
</dbReference>